<name>A0ABT6WN66_9ACTN</name>
<evidence type="ECO:0000313" key="2">
    <source>
        <dbReference type="EMBL" id="MDI6101183.1"/>
    </source>
</evidence>
<comment type="caution">
    <text evidence="2">The sequence shown here is derived from an EMBL/GenBank/DDBJ whole genome shotgun (WGS) entry which is preliminary data.</text>
</comment>
<proteinExistence type="predicted"/>
<dbReference type="Proteomes" id="UP001241758">
    <property type="component" value="Unassembled WGS sequence"/>
</dbReference>
<organism evidence="2 3">
    <name type="scientific">Actinoplanes sandaracinus</name>
    <dbReference type="NCBI Taxonomy" id="3045177"/>
    <lineage>
        <taxon>Bacteria</taxon>
        <taxon>Bacillati</taxon>
        <taxon>Actinomycetota</taxon>
        <taxon>Actinomycetes</taxon>
        <taxon>Micromonosporales</taxon>
        <taxon>Micromonosporaceae</taxon>
        <taxon>Actinoplanes</taxon>
    </lineage>
</organism>
<accession>A0ABT6WN66</accession>
<gene>
    <name evidence="2" type="ORF">QLQ12_21445</name>
</gene>
<reference evidence="2 3" key="1">
    <citation type="submission" date="2023-05" db="EMBL/GenBank/DDBJ databases">
        <title>Actinoplanes sp. NEAU-A12 genome sequencing.</title>
        <authorList>
            <person name="Wang Z.-S."/>
        </authorList>
    </citation>
    <scope>NUCLEOTIDE SEQUENCE [LARGE SCALE GENOMIC DNA]</scope>
    <source>
        <strain evidence="2 3">NEAU-A12</strain>
    </source>
</reference>
<keyword evidence="3" id="KW-1185">Reference proteome</keyword>
<protein>
    <submittedName>
        <fullName evidence="2">Uncharacterized protein</fullName>
    </submittedName>
</protein>
<dbReference type="EMBL" id="JASCTH010000014">
    <property type="protein sequence ID" value="MDI6101183.1"/>
    <property type="molecule type" value="Genomic_DNA"/>
</dbReference>
<evidence type="ECO:0000313" key="3">
    <source>
        <dbReference type="Proteomes" id="UP001241758"/>
    </source>
</evidence>
<feature type="region of interest" description="Disordered" evidence="1">
    <location>
        <begin position="115"/>
        <end position="134"/>
    </location>
</feature>
<sequence length="134" mass="14473">MDLNDTARVRHPISPVEYRLGTIIAIENQPGGLHGGRYRLRFPTGDERTYYGAELTACSRGDDKAALIAAMTSAARSLISACRIAHDFDDELSAAIMFHNTCLIEAANDHLDGAIDPAHLRPGNSGHGTAEERS</sequence>
<dbReference type="RefSeq" id="WP_282762024.1">
    <property type="nucleotide sequence ID" value="NZ_JASCTH010000014.1"/>
</dbReference>
<evidence type="ECO:0000256" key="1">
    <source>
        <dbReference type="SAM" id="MobiDB-lite"/>
    </source>
</evidence>